<dbReference type="InterPro" id="IPR006685">
    <property type="entry name" value="MscS_channel_2nd"/>
</dbReference>
<evidence type="ECO:0000313" key="10">
    <source>
        <dbReference type="EMBL" id="PYF68899.1"/>
    </source>
</evidence>
<feature type="transmembrane region" description="Helical" evidence="7">
    <location>
        <begin position="586"/>
        <end position="606"/>
    </location>
</feature>
<feature type="transmembrane region" description="Helical" evidence="7">
    <location>
        <begin position="612"/>
        <end position="634"/>
    </location>
</feature>
<dbReference type="PANTHER" id="PTHR30347:SF1">
    <property type="entry name" value="MECHANOSENSITIVE CHANNEL MSCK"/>
    <property type="match status" value="1"/>
</dbReference>
<evidence type="ECO:0000256" key="2">
    <source>
        <dbReference type="ARBA" id="ARBA00008017"/>
    </source>
</evidence>
<dbReference type="InterPro" id="IPR049278">
    <property type="entry name" value="MS_channel_C"/>
</dbReference>
<dbReference type="InterPro" id="IPR011066">
    <property type="entry name" value="MscS_channel_C_sf"/>
</dbReference>
<keyword evidence="6 7" id="KW-0472">Membrane</keyword>
<evidence type="ECO:0000313" key="11">
    <source>
        <dbReference type="Proteomes" id="UP000248198"/>
    </source>
</evidence>
<sequence>MLRTVFYPVLFIACFVIGGNALAQSSKKQKNLKDSVAAAKGDTSLNTFMDRVEFYANTFNQMNSVLSRGFDTTTVSTDLPKIESSLKYIQKGTSVEDRSNTLRYLYSLRDILTQIEDKLNVYQKTLSGYNDKLVQIQNGLIQMKQDPSLKNAPTDSILNEEYQEQIKRLDAKWRKIDGANKQSMRQIGVLQSMVVQSYIQVTNYKERINTELRKFGARAFSKEYPYLWQSGEKDYAETFKTAWDRTITANLQLLNYYFYTNWTIHLFGLIIFIAFYSWISITIRRIKLLKADYTGILNQAHYLPRIPVLASLLVTGFITFFFYDHPPVIFMELFMLMLVLCTGFLVRKVWPELLFKFWIIVLLLTIFTGISNLFLLVSFTDRIAVFLLGAAGAAAGFAFLKRVQASRDFYPERTVLFLRVFIAVQLISVFCNIFGRFSLSKIFLVTSLFGIWQSMSLVIFVRVVMEAIFLQLEASKENSETPTYFDFALLQQRFKSILNIIAIILWLILLAGNLNILDAVYDFAAGVLTQSRKIGGNEFTYGSIVVFVLVVWAATVVSKAVSYFFEFADHHSTSKSKKNKLSSSILLIKLAIFSIGFLLAITASGIPMEKITIILGALSVGIGFGLQTIVNNLVSGIILAVEKPVEVGDVIEIGNKSGTVKEMGIRASKIATADGSEIIVPNGDLLSQHLTNWTLSNKHRRVELIVGVAYGTELGLVIKLLKEIIDREDIMQDPKPMVLVHHLNDSSVDFRILFWVDDISNWVSLKSQVLSNIYEVFYEHGISIPFPQTDVYLHYPQPPANGPADKEPS</sequence>
<dbReference type="Gene3D" id="2.30.30.60">
    <property type="match status" value="1"/>
</dbReference>
<protein>
    <submittedName>
        <fullName evidence="10">Small-conductance mechanosensitive channel</fullName>
    </submittedName>
</protein>
<feature type="transmembrane region" description="Helical" evidence="7">
    <location>
        <begin position="302"/>
        <end position="323"/>
    </location>
</feature>
<feature type="transmembrane region" description="Helical" evidence="7">
    <location>
        <begin position="353"/>
        <end position="377"/>
    </location>
</feature>
<reference evidence="10 11" key="1">
    <citation type="submission" date="2018-06" db="EMBL/GenBank/DDBJ databases">
        <title>Genomic Encyclopedia of Archaeal and Bacterial Type Strains, Phase II (KMG-II): from individual species to whole genera.</title>
        <authorList>
            <person name="Goeker M."/>
        </authorList>
    </citation>
    <scope>NUCLEOTIDE SEQUENCE [LARGE SCALE GENOMIC DNA]</scope>
    <source>
        <strain evidence="10 11">DSM 27372</strain>
    </source>
</reference>
<dbReference type="InterPro" id="IPR010920">
    <property type="entry name" value="LSM_dom_sf"/>
</dbReference>
<feature type="domain" description="Mechanosensitive ion channel MscS" evidence="8">
    <location>
        <begin position="628"/>
        <end position="694"/>
    </location>
</feature>
<dbReference type="GO" id="GO:0008381">
    <property type="term" value="F:mechanosensitive monoatomic ion channel activity"/>
    <property type="evidence" value="ECO:0007669"/>
    <property type="project" value="UniProtKB-ARBA"/>
</dbReference>
<feature type="transmembrane region" description="Helical" evidence="7">
    <location>
        <begin position="497"/>
        <end position="521"/>
    </location>
</feature>
<dbReference type="InterPro" id="IPR011014">
    <property type="entry name" value="MscS_channel_TM-2"/>
</dbReference>
<dbReference type="SUPFAM" id="SSF82861">
    <property type="entry name" value="Mechanosensitive channel protein MscS (YggB), transmembrane region"/>
    <property type="match status" value="1"/>
</dbReference>
<keyword evidence="5 7" id="KW-1133">Transmembrane helix</keyword>
<feature type="transmembrane region" description="Helical" evidence="7">
    <location>
        <begin position="541"/>
        <end position="565"/>
    </location>
</feature>
<evidence type="ECO:0000256" key="6">
    <source>
        <dbReference type="ARBA" id="ARBA00023136"/>
    </source>
</evidence>
<gene>
    <name evidence="10" type="ORF">B0O44_11177</name>
</gene>
<dbReference type="Proteomes" id="UP000248198">
    <property type="component" value="Unassembled WGS sequence"/>
</dbReference>
<feature type="transmembrane region" description="Helical" evidence="7">
    <location>
        <begin position="329"/>
        <end position="346"/>
    </location>
</feature>
<evidence type="ECO:0000259" key="9">
    <source>
        <dbReference type="Pfam" id="PF21082"/>
    </source>
</evidence>
<feature type="domain" description="Mechanosensitive ion channel MscS C-terminal" evidence="9">
    <location>
        <begin position="702"/>
        <end position="784"/>
    </location>
</feature>
<organism evidence="10 11">
    <name type="scientific">Pedobacter nutrimenti</name>
    <dbReference type="NCBI Taxonomy" id="1241337"/>
    <lineage>
        <taxon>Bacteria</taxon>
        <taxon>Pseudomonadati</taxon>
        <taxon>Bacteroidota</taxon>
        <taxon>Sphingobacteriia</taxon>
        <taxon>Sphingobacteriales</taxon>
        <taxon>Sphingobacteriaceae</taxon>
        <taxon>Pedobacter</taxon>
    </lineage>
</organism>
<keyword evidence="3" id="KW-1003">Cell membrane</keyword>
<dbReference type="RefSeq" id="WP_110834568.1">
    <property type="nucleotide sequence ID" value="NZ_QKLU01000011.1"/>
</dbReference>
<accession>A0A318U985</accession>
<evidence type="ECO:0000256" key="1">
    <source>
        <dbReference type="ARBA" id="ARBA00004651"/>
    </source>
</evidence>
<dbReference type="PANTHER" id="PTHR30347">
    <property type="entry name" value="POTASSIUM CHANNEL RELATED"/>
    <property type="match status" value="1"/>
</dbReference>
<name>A0A318U985_9SPHI</name>
<dbReference type="SUPFAM" id="SSF82689">
    <property type="entry name" value="Mechanosensitive channel protein MscS (YggB), C-terminal domain"/>
    <property type="match status" value="1"/>
</dbReference>
<dbReference type="OrthoDB" id="9809206at2"/>
<comment type="caution">
    <text evidence="10">The sequence shown here is derived from an EMBL/GenBank/DDBJ whole genome shotgun (WGS) entry which is preliminary data.</text>
</comment>
<dbReference type="InterPro" id="IPR052702">
    <property type="entry name" value="MscS-like_channel"/>
</dbReference>
<dbReference type="EMBL" id="QKLU01000011">
    <property type="protein sequence ID" value="PYF68899.1"/>
    <property type="molecule type" value="Genomic_DNA"/>
</dbReference>
<dbReference type="Gene3D" id="3.30.70.100">
    <property type="match status" value="1"/>
</dbReference>
<evidence type="ECO:0000256" key="4">
    <source>
        <dbReference type="ARBA" id="ARBA00022692"/>
    </source>
</evidence>
<comment type="similarity">
    <text evidence="2">Belongs to the MscS (TC 1.A.23) family.</text>
</comment>
<feature type="transmembrane region" description="Helical" evidence="7">
    <location>
        <begin position="441"/>
        <end position="465"/>
    </location>
</feature>
<evidence type="ECO:0000256" key="5">
    <source>
        <dbReference type="ARBA" id="ARBA00022989"/>
    </source>
</evidence>
<dbReference type="AlphaFoldDB" id="A0A318U985"/>
<dbReference type="Pfam" id="PF00924">
    <property type="entry name" value="MS_channel_2nd"/>
    <property type="match status" value="1"/>
</dbReference>
<feature type="transmembrane region" description="Helical" evidence="7">
    <location>
        <begin position="415"/>
        <end position="435"/>
    </location>
</feature>
<dbReference type="PROSITE" id="PS01246">
    <property type="entry name" value="UPF0003"/>
    <property type="match status" value="1"/>
</dbReference>
<proteinExistence type="inferred from homology"/>
<comment type="subcellular location">
    <subcellularLocation>
        <location evidence="1">Cell membrane</location>
        <topology evidence="1">Multi-pass membrane protein</topology>
    </subcellularLocation>
</comment>
<dbReference type="Pfam" id="PF21082">
    <property type="entry name" value="MS_channel_3rd"/>
    <property type="match status" value="1"/>
</dbReference>
<evidence type="ECO:0000256" key="3">
    <source>
        <dbReference type="ARBA" id="ARBA00022475"/>
    </source>
</evidence>
<keyword evidence="11" id="KW-1185">Reference proteome</keyword>
<feature type="transmembrane region" description="Helical" evidence="7">
    <location>
        <begin position="383"/>
        <end position="403"/>
    </location>
</feature>
<keyword evidence="4 7" id="KW-0812">Transmembrane</keyword>
<feature type="transmembrane region" description="Helical" evidence="7">
    <location>
        <begin position="262"/>
        <end position="281"/>
    </location>
</feature>
<dbReference type="InterPro" id="IPR023408">
    <property type="entry name" value="MscS_beta-dom_sf"/>
</dbReference>
<evidence type="ECO:0000256" key="7">
    <source>
        <dbReference type="SAM" id="Phobius"/>
    </source>
</evidence>
<dbReference type="InterPro" id="IPR006686">
    <property type="entry name" value="MscS_channel_CS"/>
</dbReference>
<evidence type="ECO:0000259" key="8">
    <source>
        <dbReference type="Pfam" id="PF00924"/>
    </source>
</evidence>
<dbReference type="GO" id="GO:0005886">
    <property type="term" value="C:plasma membrane"/>
    <property type="evidence" value="ECO:0007669"/>
    <property type="project" value="UniProtKB-SubCell"/>
</dbReference>
<dbReference type="Gene3D" id="1.10.287.1260">
    <property type="match status" value="1"/>
</dbReference>
<dbReference type="SUPFAM" id="SSF50182">
    <property type="entry name" value="Sm-like ribonucleoproteins"/>
    <property type="match status" value="1"/>
</dbReference>